<dbReference type="Pfam" id="PF00512">
    <property type="entry name" value="HisKA"/>
    <property type="match status" value="1"/>
</dbReference>
<evidence type="ECO:0000256" key="2">
    <source>
        <dbReference type="ARBA" id="ARBA00004429"/>
    </source>
</evidence>
<gene>
    <name evidence="18" type="primary">qseC</name>
    <name evidence="18" type="ORF">LPW36_12830</name>
</gene>
<keyword evidence="10" id="KW-0547">Nucleotide-binding</keyword>
<feature type="domain" description="Histidine kinase" evidence="17">
    <location>
        <begin position="242"/>
        <end position="450"/>
    </location>
</feature>
<dbReference type="RefSeq" id="WP_230610194.1">
    <property type="nucleotide sequence ID" value="NZ_JAJNAG010000032.1"/>
</dbReference>
<dbReference type="EC" id="2.7.13.3" evidence="3"/>
<dbReference type="GO" id="GO:0005524">
    <property type="term" value="F:ATP binding"/>
    <property type="evidence" value="ECO:0007669"/>
    <property type="project" value="UniProtKB-KW"/>
</dbReference>
<comment type="caution">
    <text evidence="18">The sequence shown here is derived from an EMBL/GenBank/DDBJ whole genome shotgun (WGS) entry which is preliminary data.</text>
</comment>
<evidence type="ECO:0000256" key="13">
    <source>
        <dbReference type="ARBA" id="ARBA00022989"/>
    </source>
</evidence>
<dbReference type="PANTHER" id="PTHR45436:SF14">
    <property type="entry name" value="SENSOR PROTEIN QSEC"/>
    <property type="match status" value="1"/>
</dbReference>
<keyword evidence="12" id="KW-0067">ATP-binding</keyword>
<dbReference type="SUPFAM" id="SSF47384">
    <property type="entry name" value="Homodimeric domain of signal transducing histidine kinase"/>
    <property type="match status" value="1"/>
</dbReference>
<comment type="subcellular location">
    <subcellularLocation>
        <location evidence="2">Cell inner membrane</location>
        <topology evidence="2">Multi-pass membrane protein</topology>
    </subcellularLocation>
</comment>
<evidence type="ECO:0000256" key="7">
    <source>
        <dbReference type="ARBA" id="ARBA00022553"/>
    </source>
</evidence>
<dbReference type="Proteomes" id="UP001139171">
    <property type="component" value="Unassembled WGS sequence"/>
</dbReference>
<dbReference type="SMART" id="SM00388">
    <property type="entry name" value="HisKA"/>
    <property type="match status" value="1"/>
</dbReference>
<dbReference type="CDD" id="cd00082">
    <property type="entry name" value="HisKA"/>
    <property type="match status" value="1"/>
</dbReference>
<dbReference type="InterPro" id="IPR036890">
    <property type="entry name" value="HATPase_C_sf"/>
</dbReference>
<evidence type="ECO:0000256" key="14">
    <source>
        <dbReference type="ARBA" id="ARBA00023012"/>
    </source>
</evidence>
<dbReference type="InterPro" id="IPR050428">
    <property type="entry name" value="TCS_sensor_his_kinase"/>
</dbReference>
<evidence type="ECO:0000256" key="10">
    <source>
        <dbReference type="ARBA" id="ARBA00022741"/>
    </source>
</evidence>
<dbReference type="GO" id="GO:0005886">
    <property type="term" value="C:plasma membrane"/>
    <property type="evidence" value="ECO:0007669"/>
    <property type="project" value="TreeGrafter"/>
</dbReference>
<dbReference type="InterPro" id="IPR005467">
    <property type="entry name" value="His_kinase_dom"/>
</dbReference>
<dbReference type="NCBIfam" id="NF007664">
    <property type="entry name" value="PRK10337.1"/>
    <property type="match status" value="1"/>
</dbReference>
<comment type="catalytic activity">
    <reaction evidence="1">
        <text>ATP + protein L-histidine = ADP + protein N-phospho-L-histidine.</text>
        <dbReference type="EC" id="2.7.13.3"/>
    </reaction>
</comment>
<keyword evidence="9 16" id="KW-0812">Transmembrane</keyword>
<dbReference type="PROSITE" id="PS50109">
    <property type="entry name" value="HIS_KIN"/>
    <property type="match status" value="1"/>
</dbReference>
<dbReference type="InterPro" id="IPR059132">
    <property type="entry name" value="QseC"/>
</dbReference>
<dbReference type="InterPro" id="IPR036097">
    <property type="entry name" value="HisK_dim/P_sf"/>
</dbReference>
<evidence type="ECO:0000313" key="19">
    <source>
        <dbReference type="Proteomes" id="UP001139171"/>
    </source>
</evidence>
<evidence type="ECO:0000256" key="15">
    <source>
        <dbReference type="ARBA" id="ARBA00023136"/>
    </source>
</evidence>
<sequence>MKRLSLHTRLVSIFTILILLSWVISSAIAYVKVRHRIRLAYDAEQIMFAKRLERSGLDDLLTIQAKNNNSSFHPDKFTQARDALAFAIFTTDGKKLITDRDGVPDFFYSATDTQLGESPEFRESKLWRVLWLKSQDRRFIIAVGQENAYRTRLAKSILLDHQVIPWGILIPIMLVIIILMINRELAPLKRVTSELKQRKPDDEMPIEEKRLPPEVQPFVDALNLLFARIGDMLKRERRFVSDAAHELRSPLTALRVQTEVAQMTVNKPEVQKRALNNLTVGIDRASRLVDQLLTLSRLDAQSDILEQKSINWQRLIQEMQPTFFASAKEKQINLQINYQGMPPDRQGNMVLLSLLIRNLVDNALHYTPVDGSVSVTLTEQQMVVEDSGPGVTQEHLQRLGERFYRPPGQTKIGSGLGISIVKQIAELHGLKISFANREEGGFSVRVGFWQ</sequence>
<dbReference type="PANTHER" id="PTHR45436">
    <property type="entry name" value="SENSOR HISTIDINE KINASE YKOH"/>
    <property type="match status" value="1"/>
</dbReference>
<reference evidence="18" key="1">
    <citation type="submission" date="2021-11" db="EMBL/GenBank/DDBJ databases">
        <title>Jinshanibacter sp. isolated from one year old Eriocheir sinensis.</title>
        <authorList>
            <person name="Li J.-Y."/>
            <person name="He W."/>
            <person name="Gao T.-H."/>
        </authorList>
    </citation>
    <scope>NUCLEOTIDE SEQUENCE</scope>
    <source>
        <strain evidence="18">LJY008</strain>
    </source>
</reference>
<proteinExistence type="predicted"/>
<dbReference type="Gene3D" id="3.30.565.10">
    <property type="entry name" value="Histidine kinase-like ATPase, C-terminal domain"/>
    <property type="match status" value="1"/>
</dbReference>
<evidence type="ECO:0000256" key="8">
    <source>
        <dbReference type="ARBA" id="ARBA00022679"/>
    </source>
</evidence>
<keyword evidence="14" id="KW-0902">Two-component regulatory system</keyword>
<keyword evidence="8 18" id="KW-0808">Transferase</keyword>
<dbReference type="Gene3D" id="1.20.5.1040">
    <property type="entry name" value="Sensor protein qsec"/>
    <property type="match status" value="2"/>
</dbReference>
<keyword evidence="7" id="KW-0597">Phosphoprotein</keyword>
<organism evidence="18 19">
    <name type="scientific">Limnobaculum eriocheiris</name>
    <dbReference type="NCBI Taxonomy" id="2897391"/>
    <lineage>
        <taxon>Bacteria</taxon>
        <taxon>Pseudomonadati</taxon>
        <taxon>Pseudomonadota</taxon>
        <taxon>Gammaproteobacteria</taxon>
        <taxon>Enterobacterales</taxon>
        <taxon>Budviciaceae</taxon>
        <taxon>Limnobaculum</taxon>
    </lineage>
</organism>
<dbReference type="AlphaFoldDB" id="A0A9X1MWJ2"/>
<evidence type="ECO:0000256" key="12">
    <source>
        <dbReference type="ARBA" id="ARBA00022840"/>
    </source>
</evidence>
<evidence type="ECO:0000256" key="9">
    <source>
        <dbReference type="ARBA" id="ARBA00022692"/>
    </source>
</evidence>
<dbReference type="EMBL" id="JAJNAG010000032">
    <property type="protein sequence ID" value="MCD1126866.1"/>
    <property type="molecule type" value="Genomic_DNA"/>
</dbReference>
<dbReference type="GO" id="GO:0000155">
    <property type="term" value="F:phosphorelay sensor kinase activity"/>
    <property type="evidence" value="ECO:0007669"/>
    <property type="project" value="InterPro"/>
</dbReference>
<dbReference type="InterPro" id="IPR003661">
    <property type="entry name" value="HisK_dim/P_dom"/>
</dbReference>
<keyword evidence="19" id="KW-1185">Reference proteome</keyword>
<dbReference type="FunFam" id="1.10.287.130:FF:000035">
    <property type="entry name" value="Two-component sensor histidine kinase"/>
    <property type="match status" value="1"/>
</dbReference>
<evidence type="ECO:0000256" key="1">
    <source>
        <dbReference type="ARBA" id="ARBA00000085"/>
    </source>
</evidence>
<keyword evidence="5" id="KW-1003">Cell membrane</keyword>
<evidence type="ECO:0000256" key="3">
    <source>
        <dbReference type="ARBA" id="ARBA00012438"/>
    </source>
</evidence>
<dbReference type="SUPFAM" id="SSF55874">
    <property type="entry name" value="ATPase domain of HSP90 chaperone/DNA topoisomerase II/histidine kinase"/>
    <property type="match status" value="1"/>
</dbReference>
<dbReference type="SMART" id="SM00387">
    <property type="entry name" value="HATPase_c"/>
    <property type="match status" value="1"/>
</dbReference>
<dbReference type="Pfam" id="PF02518">
    <property type="entry name" value="HATPase_c"/>
    <property type="match status" value="1"/>
</dbReference>
<evidence type="ECO:0000313" key="18">
    <source>
        <dbReference type="EMBL" id="MCD1126866.1"/>
    </source>
</evidence>
<evidence type="ECO:0000256" key="11">
    <source>
        <dbReference type="ARBA" id="ARBA00022777"/>
    </source>
</evidence>
<evidence type="ECO:0000256" key="16">
    <source>
        <dbReference type="SAM" id="Phobius"/>
    </source>
</evidence>
<dbReference type="PRINTS" id="PR00344">
    <property type="entry name" value="BCTRLSENSOR"/>
</dbReference>
<keyword evidence="11 18" id="KW-0418">Kinase</keyword>
<evidence type="ECO:0000259" key="17">
    <source>
        <dbReference type="PROSITE" id="PS50109"/>
    </source>
</evidence>
<name>A0A9X1MWJ2_9GAMM</name>
<keyword evidence="6" id="KW-0997">Cell inner membrane</keyword>
<keyword evidence="15 16" id="KW-0472">Membrane</keyword>
<dbReference type="Gene3D" id="1.10.287.130">
    <property type="match status" value="1"/>
</dbReference>
<dbReference type="InterPro" id="IPR003594">
    <property type="entry name" value="HATPase_dom"/>
</dbReference>
<protein>
    <recommendedName>
        <fullName evidence="4">Sensor protein QseC</fullName>
        <ecNumber evidence="3">2.7.13.3</ecNumber>
    </recommendedName>
</protein>
<accession>A0A9X1MWJ2</accession>
<evidence type="ECO:0000256" key="6">
    <source>
        <dbReference type="ARBA" id="ARBA00022519"/>
    </source>
</evidence>
<evidence type="ECO:0000256" key="4">
    <source>
        <dbReference type="ARBA" id="ARBA00017234"/>
    </source>
</evidence>
<dbReference type="InterPro" id="IPR004358">
    <property type="entry name" value="Sig_transdc_His_kin-like_C"/>
</dbReference>
<feature type="transmembrane region" description="Helical" evidence="16">
    <location>
        <begin position="163"/>
        <end position="181"/>
    </location>
</feature>
<keyword evidence="13 16" id="KW-1133">Transmembrane helix</keyword>
<evidence type="ECO:0000256" key="5">
    <source>
        <dbReference type="ARBA" id="ARBA00022475"/>
    </source>
</evidence>